<accession>A0AAW0XB24</accession>
<evidence type="ECO:0000313" key="12">
    <source>
        <dbReference type="Proteomes" id="UP001445076"/>
    </source>
</evidence>
<keyword evidence="8 9" id="KW-0325">Glycoprotein</keyword>
<evidence type="ECO:0000256" key="4">
    <source>
        <dbReference type="ARBA" id="ARBA00022692"/>
    </source>
</evidence>
<protein>
    <recommendedName>
        <fullName evidence="9">Carbohydrate sulfotransferase</fullName>
        <ecNumber evidence="9">2.8.2.-</ecNumber>
    </recommendedName>
</protein>
<evidence type="ECO:0000256" key="9">
    <source>
        <dbReference type="RuleBase" id="RU364020"/>
    </source>
</evidence>
<feature type="transmembrane region" description="Helical" evidence="9">
    <location>
        <begin position="9"/>
        <end position="27"/>
    </location>
</feature>
<dbReference type="Proteomes" id="UP001445076">
    <property type="component" value="Unassembled WGS sequence"/>
</dbReference>
<keyword evidence="4 9" id="KW-0812">Transmembrane</keyword>
<organism evidence="11 12">
    <name type="scientific">Cherax quadricarinatus</name>
    <name type="common">Australian red claw crayfish</name>
    <dbReference type="NCBI Taxonomy" id="27406"/>
    <lineage>
        <taxon>Eukaryota</taxon>
        <taxon>Metazoa</taxon>
        <taxon>Ecdysozoa</taxon>
        <taxon>Arthropoda</taxon>
        <taxon>Crustacea</taxon>
        <taxon>Multicrustacea</taxon>
        <taxon>Malacostraca</taxon>
        <taxon>Eumalacostraca</taxon>
        <taxon>Eucarida</taxon>
        <taxon>Decapoda</taxon>
        <taxon>Pleocyemata</taxon>
        <taxon>Astacidea</taxon>
        <taxon>Parastacoidea</taxon>
        <taxon>Parastacidae</taxon>
        <taxon>Cherax</taxon>
    </lineage>
</organism>
<feature type="compositionally biased region" description="Acidic residues" evidence="10">
    <location>
        <begin position="378"/>
        <end position="417"/>
    </location>
</feature>
<keyword evidence="7 9" id="KW-0472">Membrane</keyword>
<dbReference type="InterPro" id="IPR018011">
    <property type="entry name" value="Carb_sulfotrans_8-10"/>
</dbReference>
<dbReference type="PANTHER" id="PTHR12137">
    <property type="entry name" value="CARBOHYDRATE SULFOTRANSFERASE"/>
    <property type="match status" value="1"/>
</dbReference>
<reference evidence="11 12" key="1">
    <citation type="journal article" date="2024" name="BMC Genomics">
        <title>Genome assembly of redclaw crayfish (Cherax quadricarinatus) provides insights into its immune adaptation and hypoxia tolerance.</title>
        <authorList>
            <person name="Liu Z."/>
            <person name="Zheng J."/>
            <person name="Li H."/>
            <person name="Fang K."/>
            <person name="Wang S."/>
            <person name="He J."/>
            <person name="Zhou D."/>
            <person name="Weng S."/>
            <person name="Chi M."/>
            <person name="Gu Z."/>
            <person name="He J."/>
            <person name="Li F."/>
            <person name="Wang M."/>
        </authorList>
    </citation>
    <scope>NUCLEOTIDE SEQUENCE [LARGE SCALE GENOMIC DNA]</scope>
    <source>
        <strain evidence="11">ZL_2023a</strain>
    </source>
</reference>
<comment type="caution">
    <text evidence="11">The sequence shown here is derived from an EMBL/GenBank/DDBJ whole genome shotgun (WGS) entry which is preliminary data.</text>
</comment>
<sequence length="455" mass="53568">MGRHSHRQILVFAFITYTILTLTTDIFDHSHPKKNIFKLEKLILREGEEIQLVAFQQRKTRIKEVCTAWGAYSTKAKFLRSGQKHTGDKLKDEIIRDKTDLSQSQLERIWQLNKRSTFHQMFVDQEHSLTWCKVPKAASTSWLHALLEVAGVQDVASKDMAGKHALLREKYPLLATALLKRIMPTTLKFMVVRHPFERVLSAYRDKLEDYERDIKDRGGYYYAIYGKRIVKAYRKFTSDDENHTYSLRKEPTFREFVHYLLDTDVEEYDEHWRPVSLLCTPCHIRYDIIAKMETLSKDADFILYHRGLSSAVHMEWSHKTDQTKKTSDVAKTYFSQLTSNEVKQLYYKYIIDFLMFEYELEPYLKLTSTVSVKHSVSVDEDEKNDYYQEEEEEEEEDENDLNEEEGNDLEEENDDVEKTDANGNEYENEPENEYENQAAQETVDTLDNRAAGNGM</sequence>
<evidence type="ECO:0000256" key="2">
    <source>
        <dbReference type="ARBA" id="ARBA00006339"/>
    </source>
</evidence>
<evidence type="ECO:0000256" key="3">
    <source>
        <dbReference type="ARBA" id="ARBA00022679"/>
    </source>
</evidence>
<gene>
    <name evidence="11" type="ORF">OTU49_005594</name>
</gene>
<dbReference type="PANTHER" id="PTHR12137:SF54">
    <property type="entry name" value="CARBOHYDRATE SULFOTRANSFERASE"/>
    <property type="match status" value="1"/>
</dbReference>
<evidence type="ECO:0000313" key="11">
    <source>
        <dbReference type="EMBL" id="KAK8735269.1"/>
    </source>
</evidence>
<evidence type="ECO:0000256" key="10">
    <source>
        <dbReference type="SAM" id="MobiDB-lite"/>
    </source>
</evidence>
<dbReference type="AlphaFoldDB" id="A0AAW0XB24"/>
<dbReference type="GO" id="GO:0008146">
    <property type="term" value="F:sulfotransferase activity"/>
    <property type="evidence" value="ECO:0007669"/>
    <property type="project" value="InterPro"/>
</dbReference>
<keyword evidence="5 9" id="KW-1133">Transmembrane helix</keyword>
<dbReference type="EC" id="2.8.2.-" evidence="9"/>
<comment type="similarity">
    <text evidence="2 9">Belongs to the sulfotransferase 2 family.</text>
</comment>
<dbReference type="GO" id="GO:0016051">
    <property type="term" value="P:carbohydrate biosynthetic process"/>
    <property type="evidence" value="ECO:0007669"/>
    <property type="project" value="InterPro"/>
</dbReference>
<keyword evidence="3 9" id="KW-0808">Transferase</keyword>
<dbReference type="GO" id="GO:0000139">
    <property type="term" value="C:Golgi membrane"/>
    <property type="evidence" value="ECO:0007669"/>
    <property type="project" value="UniProtKB-SubCell"/>
</dbReference>
<name>A0AAW0XB24_CHEQU</name>
<dbReference type="InterPro" id="IPR005331">
    <property type="entry name" value="Sulfotransferase"/>
</dbReference>
<proteinExistence type="inferred from homology"/>
<evidence type="ECO:0000256" key="1">
    <source>
        <dbReference type="ARBA" id="ARBA00004323"/>
    </source>
</evidence>
<comment type="subcellular location">
    <subcellularLocation>
        <location evidence="1 9">Golgi apparatus membrane</location>
        <topology evidence="1 9">Single-pass type II membrane protein</topology>
    </subcellularLocation>
</comment>
<evidence type="ECO:0000256" key="5">
    <source>
        <dbReference type="ARBA" id="ARBA00022989"/>
    </source>
</evidence>
<keyword evidence="12" id="KW-1185">Reference proteome</keyword>
<keyword evidence="6 9" id="KW-0333">Golgi apparatus</keyword>
<dbReference type="Pfam" id="PF03567">
    <property type="entry name" value="Sulfotransfer_2"/>
    <property type="match status" value="1"/>
</dbReference>
<feature type="region of interest" description="Disordered" evidence="10">
    <location>
        <begin position="374"/>
        <end position="455"/>
    </location>
</feature>
<dbReference type="EMBL" id="JARKIK010000048">
    <property type="protein sequence ID" value="KAK8735269.1"/>
    <property type="molecule type" value="Genomic_DNA"/>
</dbReference>
<evidence type="ECO:0000256" key="7">
    <source>
        <dbReference type="ARBA" id="ARBA00023136"/>
    </source>
</evidence>
<evidence type="ECO:0000256" key="8">
    <source>
        <dbReference type="ARBA" id="ARBA00023180"/>
    </source>
</evidence>
<evidence type="ECO:0000256" key="6">
    <source>
        <dbReference type="ARBA" id="ARBA00023034"/>
    </source>
</evidence>
<keyword evidence="9" id="KW-0735">Signal-anchor</keyword>
<keyword evidence="9" id="KW-0119">Carbohydrate metabolism</keyword>